<keyword evidence="12" id="KW-0121">Carboxypeptidase</keyword>
<reference evidence="14" key="1">
    <citation type="submission" date="2024-04" db="EMBL/GenBank/DDBJ databases">
        <authorList>
            <consortium name="Molecular Ecology Group"/>
        </authorList>
    </citation>
    <scope>NUCLEOTIDE SEQUENCE</scope>
</reference>
<keyword evidence="12" id="KW-0482">Metalloprotease</keyword>
<feature type="disulfide bond" evidence="9 11">
    <location>
        <begin position="340"/>
        <end position="358"/>
    </location>
</feature>
<keyword evidence="4 12" id="KW-0325">Glycoprotein</keyword>
<protein>
    <recommendedName>
        <fullName evidence="12">Angiotensin-converting enzyme</fullName>
        <ecNumber evidence="12">3.4.-.-</ecNumber>
    </recommendedName>
</protein>
<feature type="active site" description="Proton acceptor 2" evidence="6">
    <location>
        <position position="372"/>
    </location>
</feature>
<comment type="similarity">
    <text evidence="1 11 12">Belongs to the peptidase M2 family.</text>
</comment>
<feature type="binding site" evidence="8">
    <location>
        <position position="399"/>
    </location>
    <ligand>
        <name>Zn(2+)</name>
        <dbReference type="ChEBI" id="CHEBI:29105"/>
        <label>1</label>
        <note>catalytic</note>
    </ligand>
</feature>
<evidence type="ECO:0000313" key="14">
    <source>
        <dbReference type="EMBL" id="CAL1677637.1"/>
    </source>
</evidence>
<evidence type="ECO:0000256" key="5">
    <source>
        <dbReference type="PIRSR" id="PIRSR601548-1"/>
    </source>
</evidence>
<evidence type="ECO:0000256" key="2">
    <source>
        <dbReference type="ARBA" id="ARBA00022729"/>
    </source>
</evidence>
<name>A0AAV2NDP3_9HYME</name>
<feature type="disulfide bond" evidence="9">
    <location>
        <begin position="140"/>
        <end position="149"/>
    </location>
</feature>
<keyword evidence="15" id="KW-1185">Reference proteome</keyword>
<feature type="active site" description="Proton donor 2" evidence="6">
    <location>
        <position position="513"/>
    </location>
</feature>
<dbReference type="GO" id="GO:0004180">
    <property type="term" value="F:carboxypeptidase activity"/>
    <property type="evidence" value="ECO:0007669"/>
    <property type="project" value="UniProtKB-KW"/>
</dbReference>
<evidence type="ECO:0000256" key="12">
    <source>
        <dbReference type="RuleBase" id="RU361144"/>
    </source>
</evidence>
<dbReference type="Pfam" id="PF01401">
    <property type="entry name" value="Peptidase_M2"/>
    <property type="match status" value="1"/>
</dbReference>
<dbReference type="GO" id="GO:0006508">
    <property type="term" value="P:proteolysis"/>
    <property type="evidence" value="ECO:0007669"/>
    <property type="project" value="UniProtKB-KW"/>
</dbReference>
<evidence type="ECO:0000256" key="13">
    <source>
        <dbReference type="SAM" id="SignalP"/>
    </source>
</evidence>
<dbReference type="EC" id="3.4.-.-" evidence="12"/>
<keyword evidence="8 12" id="KW-0479">Metal-binding</keyword>
<gene>
    <name evidence="14" type="ORF">LPLAT_LOCUS3633</name>
</gene>
<feature type="binding site" evidence="10">
    <location>
        <position position="375"/>
    </location>
    <ligand>
        <name>Zn(2+)</name>
        <dbReference type="ChEBI" id="CHEBI:29105"/>
        <label>2</label>
        <note>catalytic</note>
    </ligand>
</feature>
<evidence type="ECO:0000313" key="15">
    <source>
        <dbReference type="Proteomes" id="UP001497644"/>
    </source>
</evidence>
<dbReference type="Proteomes" id="UP001497644">
    <property type="component" value="Chromosome 13"/>
</dbReference>
<dbReference type="CDD" id="cd06461">
    <property type="entry name" value="M2_ACE"/>
    <property type="match status" value="1"/>
</dbReference>
<feature type="active site" description="Proton donor 1" evidence="5">
    <location>
        <position position="513"/>
    </location>
</feature>
<feature type="signal peptide" evidence="13">
    <location>
        <begin position="1"/>
        <end position="28"/>
    </location>
</feature>
<dbReference type="SUPFAM" id="SSF55486">
    <property type="entry name" value="Metalloproteases ('zincins'), catalytic domain"/>
    <property type="match status" value="1"/>
</dbReference>
<dbReference type="PRINTS" id="PR00791">
    <property type="entry name" value="PEPDIPTASEA"/>
</dbReference>
<evidence type="ECO:0000256" key="9">
    <source>
        <dbReference type="PIRSR" id="PIRSR601548-4"/>
    </source>
</evidence>
<dbReference type="PROSITE" id="PS52011">
    <property type="entry name" value="PEPTIDASE_M2"/>
    <property type="match status" value="1"/>
</dbReference>
<dbReference type="PANTHER" id="PTHR10514">
    <property type="entry name" value="ANGIOTENSIN-CONVERTING ENZYME"/>
    <property type="match status" value="1"/>
</dbReference>
<evidence type="ECO:0000256" key="11">
    <source>
        <dbReference type="PROSITE-ProRule" id="PRU01355"/>
    </source>
</evidence>
<keyword evidence="8 12" id="KW-0862">Zinc</keyword>
<evidence type="ECO:0000256" key="1">
    <source>
        <dbReference type="ARBA" id="ARBA00008139"/>
    </source>
</evidence>
<keyword evidence="3 9" id="KW-1015">Disulfide bond</keyword>
<dbReference type="GO" id="GO:0008241">
    <property type="term" value="F:peptidyl-dipeptidase activity"/>
    <property type="evidence" value="ECO:0007669"/>
    <property type="project" value="InterPro"/>
</dbReference>
<dbReference type="InterPro" id="IPR001548">
    <property type="entry name" value="Peptidase_M2"/>
</dbReference>
<feature type="chain" id="PRO_5043326640" description="Angiotensin-converting enzyme" evidence="13">
    <location>
        <begin position="29"/>
        <end position="625"/>
    </location>
</feature>
<dbReference type="EMBL" id="OZ034836">
    <property type="protein sequence ID" value="CAL1677637.1"/>
    <property type="molecule type" value="Genomic_DNA"/>
</dbReference>
<evidence type="ECO:0000256" key="8">
    <source>
        <dbReference type="PIRSR" id="PIRSR601548-3"/>
    </source>
</evidence>
<dbReference type="GO" id="GO:0046872">
    <property type="term" value="F:metal ion binding"/>
    <property type="evidence" value="ECO:0007669"/>
    <property type="project" value="UniProtKB-KW"/>
</dbReference>
<dbReference type="PANTHER" id="PTHR10514:SF27">
    <property type="entry name" value="ANGIOTENSIN-CONVERTING ENZYME"/>
    <property type="match status" value="1"/>
</dbReference>
<comment type="caution">
    <text evidence="11">Lacks conserved residue(s) required for the propagation of feature annotation.</text>
</comment>
<proteinExistence type="inferred from homology"/>
<evidence type="ECO:0000256" key="3">
    <source>
        <dbReference type="ARBA" id="ARBA00023157"/>
    </source>
</evidence>
<dbReference type="GO" id="GO:0008237">
    <property type="term" value="F:metallopeptidase activity"/>
    <property type="evidence" value="ECO:0007669"/>
    <property type="project" value="UniProtKB-KW"/>
</dbReference>
<evidence type="ECO:0000256" key="6">
    <source>
        <dbReference type="PIRSR" id="PIRSR601548-11"/>
    </source>
</evidence>
<evidence type="ECO:0000256" key="4">
    <source>
        <dbReference type="ARBA" id="ARBA00023180"/>
    </source>
</evidence>
<dbReference type="AlphaFoldDB" id="A0AAV2NDP3"/>
<sequence length="625" mass="73171">MTIDPRQRSRNTFFLCFVVCVVLRISDAVSKTQEIDYGMLDRMNDEFELLNRAIANLEWQTFKNRSIVPLEVYLQFVQLKLNRRNGWCAKLMDLRDNGVSVNPKLLRFLCKGPKYTNEMTRKIAVINEFLSSTYGSAQICKIEDYKRKCYNDESDVTKLMATSRNERELRWIWTAWRNRMSHTKELFRQLVDLQNTAARKNGYADIGEYWREEYEIPDLESMFEEMYQRVEPLYRLLHAVVRFRLAKLYPDVVDMSLPIPAHLLGNLWSQSWEALIDVIFPNYTAIMPNLTNSMIQENYDVIKMIKKVNDFYVSLGFPSLTPEFWKNSIFEQEMGRRSSCHAIAVNMYNKNDFRIIACLETKSEDFNVIYHEIGHIQYYMAYQNQSSFFKNGINSAFHESIGDAISYGAISFRHMRRLGLIRNASASFASSSEINSRSQNSLEMAILLRQALLKIPQLSSGLIIEKWRWSVFSGRTKPSRYNTSWWTLHHRYMGVVPPSPRSEKFFDPMAKFHVAHNAPYAGYFLGNFLQVQLFQGMCEASLGLTVGSTAFNLPLHKCDIYRSRDAGKFLRSTMKLGSSADWRHALRVITGYSEYRVEPLLAYYEPVREWLQREVERHRIPVGWD</sequence>
<comment type="cofactor">
    <cofactor evidence="12">
        <name>Zn(2+)</name>
        <dbReference type="ChEBI" id="CHEBI:29105"/>
    </cofactor>
    <text evidence="12">Binds 1 zinc ion per subunit.</text>
</comment>
<feature type="disulfide bond" evidence="9">
    <location>
        <begin position="538"/>
        <end position="558"/>
    </location>
</feature>
<keyword evidence="12" id="KW-0378">Hydrolase</keyword>
<dbReference type="GO" id="GO:0016020">
    <property type="term" value="C:membrane"/>
    <property type="evidence" value="ECO:0007669"/>
    <property type="project" value="InterPro"/>
</dbReference>
<organism evidence="14 15">
    <name type="scientific">Lasius platythorax</name>
    <dbReference type="NCBI Taxonomy" id="488582"/>
    <lineage>
        <taxon>Eukaryota</taxon>
        <taxon>Metazoa</taxon>
        <taxon>Ecdysozoa</taxon>
        <taxon>Arthropoda</taxon>
        <taxon>Hexapoda</taxon>
        <taxon>Insecta</taxon>
        <taxon>Pterygota</taxon>
        <taxon>Neoptera</taxon>
        <taxon>Endopterygota</taxon>
        <taxon>Hymenoptera</taxon>
        <taxon>Apocrita</taxon>
        <taxon>Aculeata</taxon>
        <taxon>Formicoidea</taxon>
        <taxon>Formicidae</taxon>
        <taxon>Formicinae</taxon>
        <taxon>Lasius</taxon>
        <taxon>Lasius</taxon>
    </lineage>
</organism>
<dbReference type="Gene3D" id="1.10.1370.30">
    <property type="match status" value="2"/>
</dbReference>
<evidence type="ECO:0000256" key="7">
    <source>
        <dbReference type="PIRSR" id="PIRSR601548-2"/>
    </source>
</evidence>
<evidence type="ECO:0000256" key="10">
    <source>
        <dbReference type="PIRSR" id="PIRSR601548-8"/>
    </source>
</evidence>
<feature type="binding site" evidence="10">
    <location>
        <position position="399"/>
    </location>
    <ligand>
        <name>Zn(2+)</name>
        <dbReference type="ChEBI" id="CHEBI:29105"/>
        <label>2</label>
        <note>catalytic</note>
    </ligand>
</feature>
<accession>A0AAV2NDP3</accession>
<feature type="active site" description="Proton acceptor 1" evidence="5">
    <location>
        <position position="372"/>
    </location>
</feature>
<keyword evidence="12" id="KW-0645">Protease</keyword>
<feature type="binding site" evidence="8">
    <location>
        <position position="371"/>
    </location>
    <ligand>
        <name>Zn(2+)</name>
        <dbReference type="ChEBI" id="CHEBI:29105"/>
        <label>1</label>
        <note>catalytic</note>
    </ligand>
</feature>
<feature type="binding site" evidence="7">
    <location>
        <position position="214"/>
    </location>
    <ligand>
        <name>chloride</name>
        <dbReference type="ChEBI" id="CHEBI:17996"/>
        <label>1</label>
    </ligand>
</feature>
<feature type="binding site" evidence="10">
    <location>
        <position position="371"/>
    </location>
    <ligand>
        <name>Zn(2+)</name>
        <dbReference type="ChEBI" id="CHEBI:29105"/>
        <label>2</label>
        <note>catalytic</note>
    </ligand>
</feature>
<feature type="binding site" evidence="8">
    <location>
        <position position="375"/>
    </location>
    <ligand>
        <name>Zn(2+)</name>
        <dbReference type="ChEBI" id="CHEBI:29105"/>
        <label>1</label>
        <note>catalytic</note>
    </ligand>
</feature>
<keyword evidence="2 13" id="KW-0732">Signal</keyword>